<evidence type="ECO:0000313" key="3">
    <source>
        <dbReference type="EMBL" id="KAG2488319.1"/>
    </source>
</evidence>
<keyword evidence="1" id="KW-0732">Signal</keyword>
<feature type="domain" description="FAS1" evidence="2">
    <location>
        <begin position="582"/>
        <end position="726"/>
    </location>
</feature>
<dbReference type="PANTHER" id="PTHR10900">
    <property type="entry name" value="PERIOSTIN-RELATED"/>
    <property type="match status" value="1"/>
</dbReference>
<feature type="domain" description="FAS1" evidence="2">
    <location>
        <begin position="2229"/>
        <end position="2370"/>
    </location>
</feature>
<proteinExistence type="predicted"/>
<feature type="domain" description="FAS1" evidence="2">
    <location>
        <begin position="1926"/>
        <end position="2070"/>
    </location>
</feature>
<accession>A0A836BUU4</accession>
<dbReference type="EMBL" id="JAEHOE010000085">
    <property type="protein sequence ID" value="KAG2488319.1"/>
    <property type="molecule type" value="Genomic_DNA"/>
</dbReference>
<dbReference type="InterPro" id="IPR050904">
    <property type="entry name" value="Adhesion/Biosynth-related"/>
</dbReference>
<dbReference type="PROSITE" id="PS50213">
    <property type="entry name" value="FAS1"/>
    <property type="match status" value="18"/>
</dbReference>
<feature type="domain" description="FAS1" evidence="2">
    <location>
        <begin position="2374"/>
        <end position="2518"/>
    </location>
</feature>
<feature type="domain" description="FAS1" evidence="2">
    <location>
        <begin position="281"/>
        <end position="424"/>
    </location>
</feature>
<dbReference type="Gene3D" id="2.30.180.10">
    <property type="entry name" value="FAS1 domain"/>
    <property type="match status" value="18"/>
</dbReference>
<feature type="domain" description="FAS1" evidence="2">
    <location>
        <begin position="885"/>
        <end position="1026"/>
    </location>
</feature>
<feature type="signal peptide" evidence="1">
    <location>
        <begin position="1"/>
        <end position="21"/>
    </location>
</feature>
<protein>
    <recommendedName>
        <fullName evidence="2">FAS1 domain-containing protein</fullName>
    </recommendedName>
</protein>
<sequence>MASSLRVLAGSLLLLAAGVLAQTDLYSALGEANASLFQTSMNAAGISTQVASLNNATLFAPTDAAWRTFLSELQISATDLPLLGTQLSPLIRYHVLPNNKLLSGAIPNGTSTYRTLLTGRSLTLSKTASTGAIVVRALASNATVTRADVTAGSSVIHIINSVLLPFYKNIAHAAGLTPSLSTLLAAVEAANLTTTLSDPTLRVTVFAPTNRVLSFSYARPINARTWLSGRNLTFARSSGRVKVVRVSSFGGIEAKVTTADVPIGPGPRSVVHVIDAVLIPFPTTVAVAARNAGLSTLLAAVAASDPAFLATLTDPKAKVTVLAPTEAAFAKLLDRFKLTAEQLLADKANLKAILAAHVIPGVAAKAADLRNGQTLITLGGGPLTVVKQGSSVTFTAAKSQAKVVVADVAVNLGTAQVHVIDDVLLPAEVTLKEPSAAPPSVYAALSANGLTVLKAAVDAAGLASTLNSTALDATLFAPNDEAFTELAASLNTTARGLLGLGSGLVPILTYHVLGRVVPASAVPTTPTAVQTLLSGSSLTVVRGPGGEVKVSSVGSDALVVRADLPGGRSVVHVIDRVLLPFFTSVAAAASRTPALSTLLAAVEAAGLTATLSNPDLAVTVFAPTNDGFNATLTSLGISASALLANPTVLGEILRYHVVPRVVPSSAITTTIGAPTLLDGKSLTVAPGGGGGVKVSSVGGIDAKVVIPDVPIGPGPRSVVHVIDAVLIPFPTTVAVAARNAGLSTLLAAVAASDPAFLATLTDPKAKVTVLAPTEAAFAKLLDRFKLTAEQLLADKANLKAILAAHVIPGVAAKAADLRNGQTLITLGGAPLTVVKQGSSVTFTAAKSQAKVVVADVAVNLGTAQVHVIDDVLLPAEVTLKEPSAAPSSVYAALSANGLTVLKAAVDAAGLASTLNSTALDATLFAPNDEAFSELAASLNTTARGLLGLGSGLVPILTYHVLGRVVPASAVPTTPTAVQTLLSGSSLTVVRGPGGEVKVSSVGSDALVVRADLPGGRSVVHVIDRVLLPFFTSVAAAASRTPALSTLLAAVEAAGLTATLSNPDLAVTVFAPTNDGFNATLTSLGISASALLANPTVLGEILRYHVVPRVVPSSAITTTIGAPTLLDGKSLTVAPGGGGGVKVSSVGGIDAKVVIPDVPIGPGPRSVVHVIDAVLIPFPTTVAVAARNAGLSTLLAAVAASDPAFLATLTDPKAKVTVLAPTEAAFAKLLDRFKLTAEQLLADKANLKAILAAHVIPGVAAKAADLRNGQTLISLGGAPLTVVKQGSSVTFTAAKSQAKVVVADVAVNLGTAQVHVIDDVLLPAEVTLKEPSAAPSSVYAALSANGLTVLKAAVDAAGLASTLNSTALDATLFAPNDEAFTELAASLNTTARGLLGLGSGLVPILTYHVLGRVVPASAVPTTPTAVQTLLSGSSLTVVRGPGGEVKVSSVGSDALVVRADLPGGRSVVHVIDRVLLPFFTSVAAAASRTPALSTLLAAVEAAGLTATLSNPDLAVTVFAPTNDGFNATLTSLGISASALLANPTVLGEILRYHVVPRVVPSSAITTTIGAPTLLDGKSLTVAPGGGGGVKVSSVGGIDAKVVIPDVPIGPGPRSVVHVIDAVLIPFPTTVAVAARNTGLSTLLAAVAASDPAFLATLTDPKAKVTVLAPTEAAFAKLLDRFKLTAEQLLADKANLKAILAAHVIPGVAAKAADLRNGQTLITLGGAPLTVVKQGSSVTFTAAKSQAKVVVADVAVNLGTAQVHVIDDVLLPAEVTLKEPSAAPSSVYAALSANGLTVLKAAVDAAGLASTLNSTALDATLFAPNDEAFTELAASLNTTARGLLGLGSGLVPILTYHVLGRVVPASAVPTTPTAVQTLLSGSSLTVVRGPGGEVKVSSVGSDALVVRADLPGGRSVVHVIDRVLLPFFTSVAAAASRTPALSTLLAAVEAAGLTATLSNPDLAVTVFAPTNDGFNATLTSLGISASALLANPTVLGEILRYHVVPRVVPSSAITTTIGAPTLLDGKSLTVAPGGGGGVKVSSVGGIDAKVVIPDVPIGPGPRSVVHVIDAVLIPFPTTVAVAARNAGLSTLLAAVAASDPAFLATLTDPKAKVTVLAPTEAAFAKLLDRFKLTAEQLLADKANLKAILAAHVIPGVAAKAADLRNGQTLISLGGAPLTVVKRRSSVTFTAAKSQAKVVVADVAVNLGTAQVHVIDDVLLPAEVTLKEPSAAPPSVYAALSANGLTVLKAAVDAAGLASTLNSTALDATLFAPNDEAFTELAASLNTTARGLLGLGSGLVPILTYHVLGRVVPASAVPTTPTAVQTLLSGSSLTVVRGPGGEVKVSSVGSDALVVRADLPGGRSVVHVINRVLLPFFTSVAAAASRTPALSTLLAAVKAAGLTNALSDPNLTVTVFAPTNDAFNATLTALGISPSVLFANPSVLADILRYHVVPQRVLSTDIHGTTHVSTYLSKRNLAVSTGPSGGVKVAAVGGIDANVIIPDVPIGLGPRSVVHVIDAVLIPFPTTVAVAARNAGLSTLLAAVAASDPAFLATLTDPKAKVTVLAPTNDAFNRLLKHYSMTQEQLLADKDNLRRVLAAHVIPGAALRFSDLSHGQRLTTLYGAPLTVSKTSWSLHFSAAKSTAAVLTANVAVNLGTCQVHVINSVLLPADVTYGSAA</sequence>
<organism evidence="3 4">
    <name type="scientific">Edaphochlamys debaryana</name>
    <dbReference type="NCBI Taxonomy" id="47281"/>
    <lineage>
        <taxon>Eukaryota</taxon>
        <taxon>Viridiplantae</taxon>
        <taxon>Chlorophyta</taxon>
        <taxon>core chlorophytes</taxon>
        <taxon>Chlorophyceae</taxon>
        <taxon>CS clade</taxon>
        <taxon>Chlamydomonadales</taxon>
        <taxon>Chlamydomonadales incertae sedis</taxon>
        <taxon>Edaphochlamys</taxon>
    </lineage>
</organism>
<feature type="domain" description="FAS1" evidence="2">
    <location>
        <begin position="1781"/>
        <end position="1922"/>
    </location>
</feature>
<dbReference type="SUPFAM" id="SSF82153">
    <property type="entry name" value="FAS1 domain"/>
    <property type="match status" value="18"/>
</dbReference>
<dbReference type="Pfam" id="PF02469">
    <property type="entry name" value="Fasciclin"/>
    <property type="match status" value="17"/>
</dbReference>
<dbReference type="InterPro" id="IPR000782">
    <property type="entry name" value="FAS1_domain"/>
</dbReference>
<dbReference type="GO" id="GO:0005615">
    <property type="term" value="C:extracellular space"/>
    <property type="evidence" value="ECO:0007669"/>
    <property type="project" value="TreeGrafter"/>
</dbReference>
<feature type="domain" description="FAS1" evidence="2">
    <location>
        <begin position="2073"/>
        <end position="2216"/>
    </location>
</feature>
<feature type="domain" description="FAS1" evidence="2">
    <location>
        <begin position="1478"/>
        <end position="1622"/>
    </location>
</feature>
<evidence type="ECO:0000313" key="4">
    <source>
        <dbReference type="Proteomes" id="UP000612055"/>
    </source>
</evidence>
<dbReference type="PANTHER" id="PTHR10900:SF77">
    <property type="entry name" value="FI19380P1"/>
    <property type="match status" value="1"/>
</dbReference>
<gene>
    <name evidence="3" type="ORF">HYH03_013169</name>
</gene>
<feature type="domain" description="FAS1" evidence="2">
    <location>
        <begin position="1177"/>
        <end position="1320"/>
    </location>
</feature>
<feature type="domain" description="FAS1" evidence="2">
    <location>
        <begin position="21"/>
        <end position="163"/>
    </location>
</feature>
<evidence type="ECO:0000259" key="2">
    <source>
        <dbReference type="PROSITE" id="PS50213"/>
    </source>
</evidence>
<keyword evidence="4" id="KW-1185">Reference proteome</keyword>
<feature type="domain" description="FAS1" evidence="2">
    <location>
        <begin position="1030"/>
        <end position="1174"/>
    </location>
</feature>
<comment type="caution">
    <text evidence="3">The sequence shown here is derived from an EMBL/GenBank/DDBJ whole genome shotgun (WGS) entry which is preliminary data.</text>
</comment>
<name>A0A836BUU4_9CHLO</name>
<feature type="chain" id="PRO_5033041040" description="FAS1 domain-containing protein" evidence="1">
    <location>
        <begin position="22"/>
        <end position="2675"/>
    </location>
</feature>
<dbReference type="InterPro" id="IPR036378">
    <property type="entry name" value="FAS1_dom_sf"/>
</dbReference>
<dbReference type="SMART" id="SM00554">
    <property type="entry name" value="FAS1"/>
    <property type="match status" value="17"/>
</dbReference>
<feature type="domain" description="FAS1" evidence="2">
    <location>
        <begin position="1333"/>
        <end position="1474"/>
    </location>
</feature>
<feature type="domain" description="FAS1" evidence="2">
    <location>
        <begin position="1625"/>
        <end position="1768"/>
    </location>
</feature>
<dbReference type="FunFam" id="2.30.180.10:FF:000047">
    <property type="entry name" value="Fasciclin-like protein"/>
    <property type="match status" value="6"/>
</dbReference>
<dbReference type="Proteomes" id="UP000612055">
    <property type="component" value="Unassembled WGS sequence"/>
</dbReference>
<feature type="domain" description="FAS1" evidence="2">
    <location>
        <begin position="167"/>
        <end position="278"/>
    </location>
</feature>
<feature type="domain" description="FAS1" evidence="2">
    <location>
        <begin position="729"/>
        <end position="872"/>
    </location>
</feature>
<evidence type="ECO:0000256" key="1">
    <source>
        <dbReference type="SAM" id="SignalP"/>
    </source>
</evidence>
<feature type="domain" description="FAS1" evidence="2">
    <location>
        <begin position="437"/>
        <end position="578"/>
    </location>
</feature>
<feature type="domain" description="FAS1" evidence="2">
    <location>
        <begin position="2521"/>
        <end position="2664"/>
    </location>
</feature>
<dbReference type="OrthoDB" id="286301at2759"/>
<reference evidence="3" key="1">
    <citation type="journal article" date="2020" name="bioRxiv">
        <title>Comparative genomics of Chlamydomonas.</title>
        <authorList>
            <person name="Craig R.J."/>
            <person name="Hasan A.R."/>
            <person name="Ness R.W."/>
            <person name="Keightley P.D."/>
        </authorList>
    </citation>
    <scope>NUCLEOTIDE SEQUENCE</scope>
    <source>
        <strain evidence="3">CCAP 11/70</strain>
    </source>
</reference>